<reference evidence="1 2" key="1">
    <citation type="submission" date="2020-01" db="EMBL/GenBank/DDBJ databases">
        <title>Spongiivirga citrea KCTC 32990T.</title>
        <authorList>
            <person name="Wang G."/>
        </authorList>
    </citation>
    <scope>NUCLEOTIDE SEQUENCE [LARGE SCALE GENOMIC DNA]</scope>
    <source>
        <strain evidence="1 2">KCTC 32990</strain>
    </source>
</reference>
<evidence type="ECO:0000313" key="1">
    <source>
        <dbReference type="EMBL" id="NER16702.1"/>
    </source>
</evidence>
<gene>
    <name evidence="1" type="ORF">GWK10_05735</name>
</gene>
<dbReference type="SUPFAM" id="SSF82185">
    <property type="entry name" value="Histone H3 K4-specific methyltransferase SET7/9 N-terminal domain"/>
    <property type="match status" value="2"/>
</dbReference>
<dbReference type="PROSITE" id="PS51257">
    <property type="entry name" value="PROKAR_LIPOPROTEIN"/>
    <property type="match status" value="1"/>
</dbReference>
<keyword evidence="2" id="KW-1185">Reference proteome</keyword>
<accession>A0A6M0CGS5</accession>
<dbReference type="EMBL" id="JAABOQ010000002">
    <property type="protein sequence ID" value="NER16702.1"/>
    <property type="molecule type" value="Genomic_DNA"/>
</dbReference>
<dbReference type="Gene3D" id="3.90.930.1">
    <property type="match status" value="1"/>
</dbReference>
<name>A0A6M0CGS5_9FLAO</name>
<organism evidence="1 2">
    <name type="scientific">Spongiivirga citrea</name>
    <dbReference type="NCBI Taxonomy" id="1481457"/>
    <lineage>
        <taxon>Bacteria</taxon>
        <taxon>Pseudomonadati</taxon>
        <taxon>Bacteroidota</taxon>
        <taxon>Flavobacteriia</taxon>
        <taxon>Flavobacteriales</taxon>
        <taxon>Flavobacteriaceae</taxon>
        <taxon>Spongiivirga</taxon>
    </lineage>
</organism>
<dbReference type="RefSeq" id="WP_164030114.1">
    <property type="nucleotide sequence ID" value="NZ_JAABOQ010000002.1"/>
</dbReference>
<sequence>MKIVFWTLLFLSLLLIGCSKQKEKSVISDNDDIFMKVPDTIVLKSALHYNHKVSLWLLKDLPYSGFVVSHYPDSSLMEKFGVLNGKKQNKFIQWFPDGHFKNVANYHLGKLHGAKKIWSVDSIHVLIAHFNYDRGKAHGEQKKWYKTGELYKKLNLNKGKEEGIQQAFRKNGALYANYEAREGRIFGLKKSALCYGLEDENVQYEK</sequence>
<proteinExistence type="predicted"/>
<comment type="caution">
    <text evidence="1">The sequence shown here is derived from an EMBL/GenBank/DDBJ whole genome shotgun (WGS) entry which is preliminary data.</text>
</comment>
<protein>
    <submittedName>
        <fullName evidence="1">Membrane-binding protein</fullName>
    </submittedName>
</protein>
<dbReference type="Proteomes" id="UP000474296">
    <property type="component" value="Unassembled WGS sequence"/>
</dbReference>
<evidence type="ECO:0000313" key="2">
    <source>
        <dbReference type="Proteomes" id="UP000474296"/>
    </source>
</evidence>
<dbReference type="AlphaFoldDB" id="A0A6M0CGS5"/>